<dbReference type="AlphaFoldDB" id="A0AAF0EJL6"/>
<evidence type="ECO:0000313" key="3">
    <source>
        <dbReference type="Proteomes" id="UP001214415"/>
    </source>
</evidence>
<sequence length="507" mass="55864">MEDKGLADMSSSMHEPLSNDSRTALEIVSQMLREVRQLKKDTPTSRAAGESLHALNSLTASRLGFYSLDTVQPTSVLLSKESCTENLAMISRAASQLRSAFHISDAPPLLQELSTQASEVTYATQGTASLAACLKDAWKSFPSALWTGSLSQKSTPTANHADAVAVLDALCQAMTPIATKLRLESFHERIEMPDADVPSEKIMTFTIGGRIIVLDLELSLCRKNDLWTPLVGLHISYATGDASALSDYNKRLEDMLCAWLQQLMHVLFGVEVDPRVLARCQPCEENTPLAQGMRFWNAFVSSLATLASIDGINVESKKDLFQCFASLCALSEDVCQREARTLASQYGRHLDLSVNMLEQPDMVELLQRYGHGVCVCHYQSPYLSLAFTPHHTATVRIIPASIPFESDQEPMVMLARSVVDMPEEANQLWQVQGHYSDQPNRALAYIAELSPPMAIPHSMARAVYLACGLVSQQLATTPGETQFGFLKQNMSSTSFYKPSLHDEEMHG</sequence>
<proteinExistence type="predicted"/>
<feature type="region of interest" description="Disordered" evidence="1">
    <location>
        <begin position="1"/>
        <end position="22"/>
    </location>
</feature>
<protein>
    <recommendedName>
        <fullName evidence="4">Mediator of RNA polymerase II transcription subunit 1</fullName>
    </recommendedName>
</protein>
<evidence type="ECO:0000313" key="2">
    <source>
        <dbReference type="EMBL" id="WFD23971.1"/>
    </source>
</evidence>
<dbReference type="EMBL" id="CP119904">
    <property type="protein sequence ID" value="WFD23971.1"/>
    <property type="molecule type" value="Genomic_DNA"/>
</dbReference>
<evidence type="ECO:0008006" key="4">
    <source>
        <dbReference type="Google" id="ProtNLM"/>
    </source>
</evidence>
<reference evidence="2" key="1">
    <citation type="submission" date="2023-03" db="EMBL/GenBank/DDBJ databases">
        <title>Mating type loci evolution in Malassezia.</title>
        <authorList>
            <person name="Coelho M.A."/>
        </authorList>
    </citation>
    <scope>NUCLEOTIDE SEQUENCE</scope>
    <source>
        <strain evidence="2">CBS 12830</strain>
    </source>
</reference>
<name>A0AAF0EJL6_9BASI</name>
<dbReference type="Proteomes" id="UP001214415">
    <property type="component" value="Chromosome 5"/>
</dbReference>
<organism evidence="2 3">
    <name type="scientific">Malassezia equina</name>
    <dbReference type="NCBI Taxonomy" id="1381935"/>
    <lineage>
        <taxon>Eukaryota</taxon>
        <taxon>Fungi</taxon>
        <taxon>Dikarya</taxon>
        <taxon>Basidiomycota</taxon>
        <taxon>Ustilaginomycotina</taxon>
        <taxon>Malasseziomycetes</taxon>
        <taxon>Malasseziales</taxon>
        <taxon>Malasseziaceae</taxon>
        <taxon>Malassezia</taxon>
    </lineage>
</organism>
<gene>
    <name evidence="2" type="ORF">MEQU1_002666</name>
</gene>
<accession>A0AAF0EJL6</accession>
<evidence type="ECO:0000256" key="1">
    <source>
        <dbReference type="SAM" id="MobiDB-lite"/>
    </source>
</evidence>
<feature type="compositionally biased region" description="Polar residues" evidence="1">
    <location>
        <begin position="9"/>
        <end position="22"/>
    </location>
</feature>
<keyword evidence="3" id="KW-1185">Reference proteome</keyword>